<evidence type="ECO:0000256" key="1">
    <source>
        <dbReference type="SAM" id="Coils"/>
    </source>
</evidence>
<evidence type="ECO:0000313" key="4">
    <source>
        <dbReference type="Proteomes" id="UP001221189"/>
    </source>
</evidence>
<evidence type="ECO:0000313" key="3">
    <source>
        <dbReference type="EMBL" id="MDC8771547.1"/>
    </source>
</evidence>
<gene>
    <name evidence="3" type="primary">gspM</name>
    <name evidence="3" type="ORF">PRZ03_08170</name>
</gene>
<dbReference type="EMBL" id="JAQQXT010000004">
    <property type="protein sequence ID" value="MDC8771547.1"/>
    <property type="molecule type" value="Genomic_DNA"/>
</dbReference>
<feature type="coiled-coil region" evidence="1">
    <location>
        <begin position="55"/>
        <end position="85"/>
    </location>
</feature>
<protein>
    <submittedName>
        <fullName evidence="3">Type II secretion system protein GspM</fullName>
    </submittedName>
</protein>
<organism evidence="3 4">
    <name type="scientific">Roseateles albus</name>
    <dbReference type="NCBI Taxonomy" id="2987525"/>
    <lineage>
        <taxon>Bacteria</taxon>
        <taxon>Pseudomonadati</taxon>
        <taxon>Pseudomonadota</taxon>
        <taxon>Betaproteobacteria</taxon>
        <taxon>Burkholderiales</taxon>
        <taxon>Sphaerotilaceae</taxon>
        <taxon>Roseateles</taxon>
    </lineage>
</organism>
<dbReference type="Proteomes" id="UP001221189">
    <property type="component" value="Unassembled WGS sequence"/>
</dbReference>
<sequence>MNQPKTLNWPALKAQAQTRWQALADREQLALQFVAWILALLLLWLIAIQPGLRSLRQAPAQLEALELQLQEMQALAAEARELRATPAVPIALAAQALQAASEHLGPAAKLSVNGDRAVLSVNGVGAEPLQAWLGEVRSAARARPLEAKLQRSPNGYTGTIVLMLSGAAP</sequence>
<keyword evidence="2" id="KW-0472">Membrane</keyword>
<keyword evidence="4" id="KW-1185">Reference proteome</keyword>
<comment type="caution">
    <text evidence="3">The sequence shown here is derived from an EMBL/GenBank/DDBJ whole genome shotgun (WGS) entry which is preliminary data.</text>
</comment>
<keyword evidence="1" id="KW-0175">Coiled coil</keyword>
<accession>A0ABT5KC92</accession>
<feature type="transmembrane region" description="Helical" evidence="2">
    <location>
        <begin position="29"/>
        <end position="48"/>
    </location>
</feature>
<dbReference type="RefSeq" id="WP_273599822.1">
    <property type="nucleotide sequence ID" value="NZ_JAQQXT010000004.1"/>
</dbReference>
<keyword evidence="2" id="KW-0812">Transmembrane</keyword>
<reference evidence="3 4" key="1">
    <citation type="submission" date="2022-10" db="EMBL/GenBank/DDBJ databases">
        <title>Paucibacter sp. hw1 Genome sequencing.</title>
        <authorList>
            <person name="Park S."/>
        </authorList>
    </citation>
    <scope>NUCLEOTIDE SEQUENCE [LARGE SCALE GENOMIC DNA]</scope>
    <source>
        <strain evidence="4">hw1</strain>
    </source>
</reference>
<dbReference type="Pfam" id="PF04612">
    <property type="entry name" value="T2SSM"/>
    <property type="match status" value="1"/>
</dbReference>
<dbReference type="InterPro" id="IPR007690">
    <property type="entry name" value="T2SS_GspM"/>
</dbReference>
<evidence type="ECO:0000256" key="2">
    <source>
        <dbReference type="SAM" id="Phobius"/>
    </source>
</evidence>
<proteinExistence type="predicted"/>
<name>A0ABT5KC92_9BURK</name>
<keyword evidence="2" id="KW-1133">Transmembrane helix</keyword>